<dbReference type="AlphaFoldDB" id="A0AAU8HQ08"/>
<reference evidence="2" key="2">
    <citation type="submission" date="2024-06" db="EMBL/GenBank/DDBJ databases">
        <authorList>
            <person name="Petrova K.O."/>
            <person name="Toshchakov S.V."/>
            <person name="Boltjanskaja Y.V."/>
            <person name="Kevbrin V.V."/>
        </authorList>
    </citation>
    <scope>NUCLEOTIDE SEQUENCE</scope>
    <source>
        <strain evidence="2">Z-710</strain>
    </source>
</reference>
<gene>
    <name evidence="2" type="ORF">PRVXH_001608</name>
</gene>
<evidence type="ECO:0000313" key="2">
    <source>
        <dbReference type="EMBL" id="XCI27699.1"/>
    </source>
</evidence>
<reference evidence="2" key="1">
    <citation type="journal article" date="2018" name="Antonie Van Leeuwenhoek">
        <title>Proteinivorax hydrogeniformans sp. nov., an anaerobic, haloalkaliphilic bacterium fermenting proteinaceous compounds with high hydrogen production.</title>
        <authorList>
            <person name="Boltyanskaya Y."/>
            <person name="Detkova E."/>
            <person name="Pimenov N."/>
            <person name="Kevbrin V."/>
        </authorList>
    </citation>
    <scope>NUCLEOTIDE SEQUENCE</scope>
    <source>
        <strain evidence="2">Z-710</strain>
    </source>
</reference>
<accession>A0AAU8HQ08</accession>
<evidence type="ECO:0000259" key="1">
    <source>
        <dbReference type="SMART" id="SM00731"/>
    </source>
</evidence>
<dbReference type="InterPro" id="IPR035240">
    <property type="entry name" value="SprT_Zn_ribbon"/>
</dbReference>
<dbReference type="Pfam" id="PF10263">
    <property type="entry name" value="SprT-like"/>
    <property type="match status" value="1"/>
</dbReference>
<dbReference type="RefSeq" id="WP_353892276.1">
    <property type="nucleotide sequence ID" value="NZ_CP159485.1"/>
</dbReference>
<organism evidence="2">
    <name type="scientific">Proteinivorax hydrogeniformans</name>
    <dbReference type="NCBI Taxonomy" id="1826727"/>
    <lineage>
        <taxon>Bacteria</taxon>
        <taxon>Bacillati</taxon>
        <taxon>Bacillota</taxon>
        <taxon>Clostridia</taxon>
        <taxon>Eubacteriales</taxon>
        <taxon>Proteinivoracaceae</taxon>
        <taxon>Proteinivorax</taxon>
    </lineage>
</organism>
<proteinExistence type="predicted"/>
<protein>
    <submittedName>
        <fullName evidence="2">SprT family protein</fullName>
    </submittedName>
</protein>
<dbReference type="NCBIfam" id="NF003339">
    <property type="entry name" value="PRK04351.1"/>
    <property type="match status" value="1"/>
</dbReference>
<dbReference type="SMART" id="SM00731">
    <property type="entry name" value="SprT"/>
    <property type="match status" value="1"/>
</dbReference>
<dbReference type="EMBL" id="CP159485">
    <property type="protein sequence ID" value="XCI27699.1"/>
    <property type="molecule type" value="Genomic_DNA"/>
</dbReference>
<dbReference type="Pfam" id="PF17283">
    <property type="entry name" value="Zn_ribbon_SprT"/>
    <property type="match status" value="1"/>
</dbReference>
<dbReference type="InterPro" id="IPR006640">
    <property type="entry name" value="SprT-like_domain"/>
</dbReference>
<sequence length="159" mass="18494">MEKQAREITDSELTELTKTVSKQFFETLPSITTTFNHKCLINNRLQTTAGRFITPSCNIEINPKYYAKYGKNSLVDVIKHELVHYHLYRLGGGFKHGDSDFKKLCQIVGAPRYCKPLKKPKFTYICKKCSNQFLRMRKVDVKRYRCGSCKGKLLPYDKI</sequence>
<dbReference type="GO" id="GO:0006950">
    <property type="term" value="P:response to stress"/>
    <property type="evidence" value="ECO:0007669"/>
    <property type="project" value="UniProtKB-ARBA"/>
</dbReference>
<name>A0AAU8HQ08_9FIRM</name>
<feature type="domain" description="SprT-like" evidence="1">
    <location>
        <begin position="11"/>
        <end position="156"/>
    </location>
</feature>